<keyword evidence="1" id="KW-0479">Metal-binding</keyword>
<organism evidence="5 6">
    <name type="scientific">Owenia fusiformis</name>
    <name type="common">Polychaete worm</name>
    <dbReference type="NCBI Taxonomy" id="6347"/>
    <lineage>
        <taxon>Eukaryota</taxon>
        <taxon>Metazoa</taxon>
        <taxon>Spiralia</taxon>
        <taxon>Lophotrochozoa</taxon>
        <taxon>Annelida</taxon>
        <taxon>Polychaeta</taxon>
        <taxon>Sedentaria</taxon>
        <taxon>Canalipalpata</taxon>
        <taxon>Sabellida</taxon>
        <taxon>Oweniida</taxon>
        <taxon>Oweniidae</taxon>
        <taxon>Owenia</taxon>
    </lineage>
</organism>
<feature type="compositionally biased region" description="Polar residues" evidence="4">
    <location>
        <begin position="546"/>
        <end position="556"/>
    </location>
</feature>
<feature type="compositionally biased region" description="Acidic residues" evidence="4">
    <location>
        <begin position="1336"/>
        <end position="1352"/>
    </location>
</feature>
<dbReference type="PANTHER" id="PTHR23138:SF87">
    <property type="entry name" value="E3 SUMO-PROTEIN LIGASE RANBP2"/>
    <property type="match status" value="1"/>
</dbReference>
<dbReference type="InterPro" id="IPR001876">
    <property type="entry name" value="Znf_RanBP2"/>
</dbReference>
<dbReference type="PROSITE" id="PS01358">
    <property type="entry name" value="ZF_RANBP2_1"/>
    <property type="match status" value="1"/>
</dbReference>
<dbReference type="InterPro" id="IPR045255">
    <property type="entry name" value="RanBP1-like"/>
</dbReference>
<reference evidence="5" key="1">
    <citation type="submission" date="2022-03" db="EMBL/GenBank/DDBJ databases">
        <authorList>
            <person name="Martin C."/>
        </authorList>
    </citation>
    <scope>NUCLEOTIDE SEQUENCE</scope>
</reference>
<protein>
    <submittedName>
        <fullName evidence="5">Uncharacterized protein</fullName>
    </submittedName>
</protein>
<dbReference type="InterPro" id="IPR011993">
    <property type="entry name" value="PH-like_dom_sf"/>
</dbReference>
<feature type="compositionally biased region" description="Basic and acidic residues" evidence="4">
    <location>
        <begin position="557"/>
        <end position="568"/>
    </location>
</feature>
<feature type="region of interest" description="Disordered" evidence="4">
    <location>
        <begin position="1324"/>
        <end position="1363"/>
    </location>
</feature>
<feature type="region of interest" description="Disordered" evidence="4">
    <location>
        <begin position="1267"/>
        <end position="1289"/>
    </location>
</feature>
<gene>
    <name evidence="5" type="ORF">OFUS_LOCUS7351</name>
</gene>
<evidence type="ECO:0000256" key="1">
    <source>
        <dbReference type="ARBA" id="ARBA00022723"/>
    </source>
</evidence>
<keyword evidence="3" id="KW-0862">Zinc</keyword>
<dbReference type="SUPFAM" id="SSF50729">
    <property type="entry name" value="PH domain-like"/>
    <property type="match status" value="4"/>
</dbReference>
<sequence length="1527" mass="171847">MFLVDIIIKNILRFLSFLFPRNSNHEDNKEENNGEERTKVKEMEILQVTTDLTHHPEDVALRMRLWELYTETGRMKEITNNGQKVKACKDISNWNEILGEVFEGYNVEKWQKNCLFHMQHLALAALKSKTALTLHEQQNAIKKSTRALKSFDQCLASKQNLSESHWPAYWQPFLNEMKAQLLFNGGTLLLRRAKGYEMNWSVPMASVCYLAAGVIGPVNCQEDWYTSASEQHKRLFKSLYDGSCDRQRLAGYLVQSMHKGEPKEWIQRIAKNITSKQDHQRLYSKVFYEAPTAETSEKSSFMASSRLKNFYADVTNPDRLGEYEQLANAQVVSDDLRFVGLFGLQGALDNIKARQESKDTHTESTSTNHDALIKLFVDCTKQMSDTQQQIIKEVKEIRMEIEAFRGELRSYFNENSMRNFGSPCAPGGKMHTTVPQGQFQTHDENILPQGAEPKPQGTYARFQSVQTQPEFQLQVAKPLPQGPDVQLQGAEPQPQNVNPHHHSTQIQPHCPEPQPHQGAQSLPQVGQHLSHENFDCKDGTLKNHSIENVSPAGTESKTTHGDSLNKHQQENGSWECTECHSRNEPNLMTCSACETVKTCETSPHFDQSHLSLDSVPSGETRGSDQVVSFEKSEMNSTSGFSFGTKEGCTGFSFNMTPTSSTSFDSCETQTKSPMVTAKPIVPLPDKVEVKTGEENEDIIFVHRAKLFRYADSEWKERGIGDIKILQHKLLKKSRVLMRREKILKICCNHRITETLELTPMSKADGKGLVWSTMDYSEGEPKREIFGVKFKTADIATKFKDSFDKAKTNRSEIKSVDISQDLNWVTSSQPKAESKPVKDDEENDDGHCKYEEKNDKIADHENDGNKDNDDEANDDFEAYHESDPNILFDEEVTLFIIDENKETQSIGQGSLVVLHDEEYSGSRVTMQGDNDSVLCNHLVATETRIHRNQRFCEWEAIDFATNSPIRRTFGADFNSENSAEEFEKVVIEGKESANKSGIFERDIGCAMPREVDFPEDGLEGEGGCDGIPTSTEAPHCLGYQGCDDEDSIDLNTVIELGPEAKNQTAEGNNGEHCNNEDYDDKVCNGTNDGNDNSVDDDTDDDYETDEGDQSIMLEKQVTLSIIDENNDAQIIGRGSVVVLHDEKYSGSRVTMQGDNDSVLCNHLVASETRIQRNPMESICEWEAIDFATNQPIRRTFRADFNSKNAAEEFEKIIIEGKESANLSGISERDIVCAMPREIDFQEAGGESDHDVNEADDDEFHDASASIDDVMDINEQNNDDKDADEFNDDNREVIIEETMTVDVTGDMENLDDAKKLHVGQVAISQPEAAGSKITNNDEQNDDEQINDENEDDEAAGGYKDDHGDKIENDDDEQKILFQKQVTLSTIDGCNQPQRLGSGELIVVHDGEFLGARVTMHGEDGNIMCNHLVATETRIQRNCKKKKKYCEWEAIDFATNQPIRLTLRAQFSSKSDAEEFEKIIIQGKKLASESGIYETDISCAMPGEITEAEPKEEINGPHNTTPSQPETDPK</sequence>
<dbReference type="PANTHER" id="PTHR23138">
    <property type="entry name" value="RAN BINDING PROTEIN"/>
    <property type="match status" value="1"/>
</dbReference>
<dbReference type="EMBL" id="CAIIXF020000004">
    <property type="protein sequence ID" value="CAH1780693.1"/>
    <property type="molecule type" value="Genomic_DNA"/>
</dbReference>
<dbReference type="GO" id="GO:0008270">
    <property type="term" value="F:zinc ion binding"/>
    <property type="evidence" value="ECO:0007669"/>
    <property type="project" value="UniProtKB-KW"/>
</dbReference>
<evidence type="ECO:0000256" key="4">
    <source>
        <dbReference type="SAM" id="MobiDB-lite"/>
    </source>
</evidence>
<feature type="compositionally biased region" description="Basic and acidic residues" evidence="4">
    <location>
        <begin position="844"/>
        <end position="866"/>
    </location>
</feature>
<dbReference type="PROSITE" id="PS50199">
    <property type="entry name" value="ZF_RANBP2_2"/>
    <property type="match status" value="1"/>
</dbReference>
<dbReference type="SMART" id="SM00547">
    <property type="entry name" value="ZnF_RBZ"/>
    <property type="match status" value="1"/>
</dbReference>
<feature type="region of interest" description="Disordered" evidence="4">
    <location>
        <begin position="1059"/>
        <end position="1106"/>
    </location>
</feature>
<dbReference type="SMART" id="SM00160">
    <property type="entry name" value="RanBD"/>
    <property type="match status" value="1"/>
</dbReference>
<feature type="region of interest" description="Disordered" evidence="4">
    <location>
        <begin position="823"/>
        <end position="875"/>
    </location>
</feature>
<feature type="region of interest" description="Disordered" evidence="4">
    <location>
        <begin position="480"/>
        <end position="568"/>
    </location>
</feature>
<dbReference type="Pfam" id="PF00638">
    <property type="entry name" value="Ran_BP1"/>
    <property type="match status" value="1"/>
</dbReference>
<dbReference type="Gene3D" id="2.30.29.30">
    <property type="entry name" value="Pleckstrin-homology domain (PH domain)/Phosphotyrosine-binding domain (PTB)"/>
    <property type="match status" value="4"/>
</dbReference>
<feature type="region of interest" description="Disordered" evidence="4">
    <location>
        <begin position="1500"/>
        <end position="1527"/>
    </location>
</feature>
<evidence type="ECO:0000256" key="2">
    <source>
        <dbReference type="ARBA" id="ARBA00022771"/>
    </source>
</evidence>
<name>A0A8J1UEB8_OWEFU</name>
<dbReference type="InterPro" id="IPR000156">
    <property type="entry name" value="Ran_bind_dom"/>
</dbReference>
<comment type="caution">
    <text evidence="5">The sequence shown here is derived from an EMBL/GenBank/DDBJ whole genome shotgun (WGS) entry which is preliminary data.</text>
</comment>
<keyword evidence="6" id="KW-1185">Reference proteome</keyword>
<dbReference type="OrthoDB" id="2357150at2759"/>
<proteinExistence type="predicted"/>
<evidence type="ECO:0000313" key="5">
    <source>
        <dbReference type="EMBL" id="CAH1780693.1"/>
    </source>
</evidence>
<accession>A0A8J1UEB8</accession>
<evidence type="ECO:0000313" key="6">
    <source>
        <dbReference type="Proteomes" id="UP000749559"/>
    </source>
</evidence>
<dbReference type="FunFam" id="2.30.29.30:FF:000018">
    <property type="entry name" value="E3 SUMO-protein ligase RanBP2"/>
    <property type="match status" value="1"/>
</dbReference>
<feature type="compositionally biased region" description="Acidic residues" evidence="4">
    <location>
        <begin position="1092"/>
        <end position="1106"/>
    </location>
</feature>
<feature type="compositionally biased region" description="Polar residues" evidence="4">
    <location>
        <begin position="1514"/>
        <end position="1527"/>
    </location>
</feature>
<evidence type="ECO:0000256" key="3">
    <source>
        <dbReference type="ARBA" id="ARBA00022833"/>
    </source>
</evidence>
<keyword evidence="2" id="KW-0863">Zinc-finger</keyword>
<dbReference type="Proteomes" id="UP000749559">
    <property type="component" value="Unassembled WGS sequence"/>
</dbReference>
<feature type="compositionally biased region" description="Basic and acidic residues" evidence="4">
    <location>
        <begin position="529"/>
        <end position="545"/>
    </location>
</feature>
<dbReference type="PROSITE" id="PS50196">
    <property type="entry name" value="RANBD1"/>
    <property type="match status" value="1"/>
</dbReference>